<dbReference type="FunFam" id="2.60.40.10:FF:000369">
    <property type="entry name" value="Protein tyrosine phosphatase, receptor type B"/>
    <property type="match status" value="4"/>
</dbReference>
<feature type="compositionally biased region" description="Polar residues" evidence="2">
    <location>
        <begin position="230"/>
        <end position="248"/>
    </location>
</feature>
<feature type="domain" description="Fibronectin type-III" evidence="3">
    <location>
        <begin position="1"/>
        <end position="92"/>
    </location>
</feature>
<dbReference type="SUPFAM" id="SSF49265">
    <property type="entry name" value="Fibronectin type III"/>
    <property type="match status" value="6"/>
</dbReference>
<dbReference type="Pfam" id="PF00041">
    <property type="entry name" value="fn3"/>
    <property type="match status" value="6"/>
</dbReference>
<evidence type="ECO:0000259" key="3">
    <source>
        <dbReference type="PROSITE" id="PS50853"/>
    </source>
</evidence>
<dbReference type="Proteomes" id="UP000261340">
    <property type="component" value="Unplaced"/>
</dbReference>
<dbReference type="InterPro" id="IPR013783">
    <property type="entry name" value="Ig-like_fold"/>
</dbReference>
<dbReference type="Gene3D" id="2.60.40.10">
    <property type="entry name" value="Immunoglobulins"/>
    <property type="match status" value="6"/>
</dbReference>
<proteinExistence type="predicted"/>
<dbReference type="PANTHER" id="PTHR46708:SF2">
    <property type="entry name" value="FIBRONECTIN TYPE-III DOMAIN-CONTAINING PROTEIN"/>
    <property type="match status" value="1"/>
</dbReference>
<keyword evidence="1" id="KW-0677">Repeat</keyword>
<protein>
    <recommendedName>
        <fullName evidence="3">Fibronectin type-III domain-containing protein</fullName>
    </recommendedName>
</protein>
<dbReference type="InterPro" id="IPR003961">
    <property type="entry name" value="FN3_dom"/>
</dbReference>
<feature type="region of interest" description="Disordered" evidence="2">
    <location>
        <begin position="229"/>
        <end position="252"/>
    </location>
</feature>
<accession>A0A3Q0S5M4</accession>
<dbReference type="PROSITE" id="PS50853">
    <property type="entry name" value="FN3"/>
    <property type="match status" value="4"/>
</dbReference>
<evidence type="ECO:0000256" key="2">
    <source>
        <dbReference type="SAM" id="MobiDB-lite"/>
    </source>
</evidence>
<feature type="domain" description="Fibronectin type-III" evidence="3">
    <location>
        <begin position="426"/>
        <end position="514"/>
    </location>
</feature>
<dbReference type="GeneTree" id="ENSGT00940000156088"/>
<feature type="domain" description="Fibronectin type-III" evidence="3">
    <location>
        <begin position="165"/>
        <end position="252"/>
    </location>
</feature>
<dbReference type="STRING" id="61819.ENSACIP00000020144"/>
<dbReference type="Ensembl" id="ENSACIT00000020678.1">
    <property type="protein sequence ID" value="ENSACIP00000020144.1"/>
    <property type="gene ID" value="ENSACIG00000015641.1"/>
</dbReference>
<dbReference type="CDD" id="cd00063">
    <property type="entry name" value="FN3"/>
    <property type="match status" value="5"/>
</dbReference>
<dbReference type="InterPro" id="IPR050991">
    <property type="entry name" value="ECM_Regulatory_Proteins"/>
</dbReference>
<evidence type="ECO:0000313" key="4">
    <source>
        <dbReference type="Ensembl" id="ENSACIP00000020144.1"/>
    </source>
</evidence>
<keyword evidence="5" id="KW-1185">Reference proteome</keyword>
<organism evidence="4 5">
    <name type="scientific">Amphilophus citrinellus</name>
    <name type="common">Midas cichlid</name>
    <name type="synonym">Cichlasoma citrinellum</name>
    <dbReference type="NCBI Taxonomy" id="61819"/>
    <lineage>
        <taxon>Eukaryota</taxon>
        <taxon>Metazoa</taxon>
        <taxon>Chordata</taxon>
        <taxon>Craniata</taxon>
        <taxon>Vertebrata</taxon>
        <taxon>Euteleostomi</taxon>
        <taxon>Actinopterygii</taxon>
        <taxon>Neopterygii</taxon>
        <taxon>Teleostei</taxon>
        <taxon>Neoteleostei</taxon>
        <taxon>Acanthomorphata</taxon>
        <taxon>Ovalentaria</taxon>
        <taxon>Cichlomorphae</taxon>
        <taxon>Cichliformes</taxon>
        <taxon>Cichlidae</taxon>
        <taxon>New World cichlids</taxon>
        <taxon>Cichlasomatinae</taxon>
        <taxon>Heroini</taxon>
        <taxon>Amphilophus</taxon>
    </lineage>
</organism>
<dbReference type="PANTHER" id="PTHR46708">
    <property type="entry name" value="TENASCIN"/>
    <property type="match status" value="1"/>
</dbReference>
<evidence type="ECO:0000313" key="5">
    <source>
        <dbReference type="Proteomes" id="UP000261340"/>
    </source>
</evidence>
<feature type="domain" description="Fibronectin type-III" evidence="3">
    <location>
        <begin position="334"/>
        <end position="425"/>
    </location>
</feature>
<name>A0A3Q0S5M4_AMPCI</name>
<dbReference type="InterPro" id="IPR036116">
    <property type="entry name" value="FN3_sf"/>
</dbReference>
<reference evidence="4" key="2">
    <citation type="submission" date="2025-09" db="UniProtKB">
        <authorList>
            <consortium name="Ensembl"/>
        </authorList>
    </citation>
    <scope>IDENTIFICATION</scope>
</reference>
<dbReference type="AlphaFoldDB" id="A0A3Q0S5M4"/>
<dbReference type="SMART" id="SM00060">
    <property type="entry name" value="FN3"/>
    <property type="match status" value="6"/>
</dbReference>
<reference evidence="4" key="1">
    <citation type="submission" date="2025-08" db="UniProtKB">
        <authorList>
            <consortium name="Ensembl"/>
        </authorList>
    </citation>
    <scope>IDENTIFICATION</scope>
</reference>
<dbReference type="OMA" id="ESMKVSW"/>
<evidence type="ECO:0000256" key="1">
    <source>
        <dbReference type="ARBA" id="ARBA00022737"/>
    </source>
</evidence>
<sequence>QLGQGQAIYKSLSAVMRVSWPPSAGHVDWYNVTLEDMSSGSQQSTRIMGSAAPQAEFNSLIPGTLYKVSVVASAGNKSATPVHTMTTTVDSLHVASLSSHSLSVSWRISSGRAEKFRVLLMDQDRVLLKNITLKNSSTSVELEGLQPGTRYTITVVTEAVGLQTAVTDLLLKNNNSSDSLRASWHPPEGGVESYLVTLRAPGSAPQQHHLPPNITQRVFDGLTPGRSYEVSVSSSAGGQSTESKSTGRTVPDQVSALSMSGDARTLRLSWSPPRGDWENYNILLRNGSAVLANDTVGRESRQHTFSVLGLVPGRLYSAEVTVHSGMLGNAARCTPRPVQQLLVRQADETSLSVLWTRPLGQWDGFTVVLRRATAAAVVAQRVLGWEAKGYTFNSLTPGGRYIVTVTTNSGNLSSSASVTARTTPAQVSGLQLSNLGSTDSLQARWEPASGHLDSYQVLLVYDSSVIKNESVMANTSSVNFQALRPGALYRVVVTTVRAGHVSRQMVAEGRTVPAAVSDVRVSNNGRTDFLSVYWRHAAGDFDLYQVFIKHSNVFLQNKTVSEVTEVFCF</sequence>